<dbReference type="GO" id="GO:0055052">
    <property type="term" value="C:ATP-binding cassette (ABC) transporter complex, substrate-binding subunit-containing"/>
    <property type="evidence" value="ECO:0007669"/>
    <property type="project" value="TreeGrafter"/>
</dbReference>
<evidence type="ECO:0000313" key="5">
    <source>
        <dbReference type="Proteomes" id="UP000292003"/>
    </source>
</evidence>
<keyword evidence="3" id="KW-0732">Signal</keyword>
<comment type="caution">
    <text evidence="4">The sequence shown here is derived from an EMBL/GenBank/DDBJ whole genome shotgun (WGS) entry which is preliminary data.</text>
</comment>
<reference evidence="4 5" key="1">
    <citation type="submission" date="2019-02" db="EMBL/GenBank/DDBJ databases">
        <title>Draft genome sequence of Amycolatopsis sp. 8-3EHSu isolated from roots of Suaeda maritima.</title>
        <authorList>
            <person name="Duangmal K."/>
            <person name="Chantavorakit T."/>
        </authorList>
    </citation>
    <scope>NUCLEOTIDE SEQUENCE [LARGE SCALE GENOMIC DNA]</scope>
    <source>
        <strain evidence="4 5">8-3EHSu</strain>
    </source>
</reference>
<keyword evidence="2" id="KW-0813">Transport</keyword>
<name>A0A4Q7J9T0_9PSEU</name>
<dbReference type="InterPro" id="IPR006059">
    <property type="entry name" value="SBP"/>
</dbReference>
<evidence type="ECO:0000256" key="1">
    <source>
        <dbReference type="ARBA" id="ARBA00008520"/>
    </source>
</evidence>
<dbReference type="GO" id="GO:0042956">
    <property type="term" value="P:maltodextrin transmembrane transport"/>
    <property type="evidence" value="ECO:0007669"/>
    <property type="project" value="TreeGrafter"/>
</dbReference>
<organism evidence="4 5">
    <name type="scientific">Amycolatopsis suaedae</name>
    <dbReference type="NCBI Taxonomy" id="2510978"/>
    <lineage>
        <taxon>Bacteria</taxon>
        <taxon>Bacillati</taxon>
        <taxon>Actinomycetota</taxon>
        <taxon>Actinomycetes</taxon>
        <taxon>Pseudonocardiales</taxon>
        <taxon>Pseudonocardiaceae</taxon>
        <taxon>Amycolatopsis</taxon>
    </lineage>
</organism>
<comment type="similarity">
    <text evidence="1">Belongs to the bacterial solute-binding protein 1 family.</text>
</comment>
<evidence type="ECO:0000313" key="4">
    <source>
        <dbReference type="EMBL" id="RZQ63999.1"/>
    </source>
</evidence>
<dbReference type="PANTHER" id="PTHR30061:SF50">
    <property type="entry name" value="MALTOSE_MALTODEXTRIN-BINDING PERIPLASMIC PROTEIN"/>
    <property type="match status" value="1"/>
</dbReference>
<dbReference type="OrthoDB" id="3225049at2"/>
<dbReference type="GO" id="GO:0015768">
    <property type="term" value="P:maltose transport"/>
    <property type="evidence" value="ECO:0007669"/>
    <property type="project" value="TreeGrafter"/>
</dbReference>
<evidence type="ECO:0000256" key="2">
    <source>
        <dbReference type="ARBA" id="ARBA00022448"/>
    </source>
</evidence>
<dbReference type="AlphaFoldDB" id="A0A4Q7J9T0"/>
<dbReference type="Gene3D" id="3.40.190.10">
    <property type="entry name" value="Periplasmic binding protein-like II"/>
    <property type="match status" value="1"/>
</dbReference>
<sequence length="408" mass="44146">MEIWIRKPPDRAAAKTAQALAEAFTKASGIQAKVVPVFEDFETKLQQQAAQKDLPDIVINDTSQLGSLVEQGLVGEVDRASIDGSQNINDRAWEAAKGPDGKTYAVPFSAQAFALLIRSDWRQKVGLPQPKTMQELDALSAAFTRNDPDGNGAADTYGLLVPGSTKRGYMSWFFSSFLWASGGDFLRQAGENKWAPAIDSPQSVAAVKWLQDQFCGDPVVQPDAITADTDQSAHPAFENGKAGIYLTGPYLMARFDKNLGAGKYEVVPPPAGLGGGQASLAEGENVYLMAGSPNPEGQRKFAAFATSVEGQTIGMAGDTDGNIVRLPVNRTVDMATVRKDKRWAVFQQVYDNHGRYAPAVPNWTPFRQMSAETLNALAADCSAQPQQRLTELAGKFTEELRKQEVLAQ</sequence>
<dbReference type="PANTHER" id="PTHR30061">
    <property type="entry name" value="MALTOSE-BINDING PERIPLASMIC PROTEIN"/>
    <property type="match status" value="1"/>
</dbReference>
<dbReference type="CDD" id="cd13585">
    <property type="entry name" value="PBP2_TMBP_like"/>
    <property type="match status" value="1"/>
</dbReference>
<accession>A0A4Q7J9T0</accession>
<protein>
    <submittedName>
        <fullName evidence="4">Sugar ABC transporter substrate-binding protein</fullName>
    </submittedName>
</protein>
<dbReference type="Proteomes" id="UP000292003">
    <property type="component" value="Unassembled WGS sequence"/>
</dbReference>
<gene>
    <name evidence="4" type="ORF">EWH70_11640</name>
</gene>
<evidence type="ECO:0000256" key="3">
    <source>
        <dbReference type="ARBA" id="ARBA00022729"/>
    </source>
</evidence>
<keyword evidence="5" id="KW-1185">Reference proteome</keyword>
<dbReference type="Pfam" id="PF01547">
    <property type="entry name" value="SBP_bac_1"/>
    <property type="match status" value="1"/>
</dbReference>
<dbReference type="SUPFAM" id="SSF53850">
    <property type="entry name" value="Periplasmic binding protein-like II"/>
    <property type="match status" value="1"/>
</dbReference>
<proteinExistence type="inferred from homology"/>
<dbReference type="EMBL" id="SFCC01000005">
    <property type="protein sequence ID" value="RZQ63999.1"/>
    <property type="molecule type" value="Genomic_DNA"/>
</dbReference>
<dbReference type="GO" id="GO:1901982">
    <property type="term" value="F:maltose binding"/>
    <property type="evidence" value="ECO:0007669"/>
    <property type="project" value="TreeGrafter"/>
</dbReference>